<protein>
    <submittedName>
        <fullName evidence="2">Uncharacterized protein</fullName>
    </submittedName>
</protein>
<accession>A0A2D0N766</accession>
<dbReference type="Proteomes" id="UP000223913">
    <property type="component" value="Unassembled WGS sequence"/>
</dbReference>
<evidence type="ECO:0000313" key="2">
    <source>
        <dbReference type="EMBL" id="PHN03603.1"/>
    </source>
</evidence>
<keyword evidence="1" id="KW-0812">Transmembrane</keyword>
<feature type="transmembrane region" description="Helical" evidence="1">
    <location>
        <begin position="62"/>
        <end position="84"/>
    </location>
</feature>
<evidence type="ECO:0000256" key="1">
    <source>
        <dbReference type="SAM" id="Phobius"/>
    </source>
</evidence>
<dbReference type="EMBL" id="PDUD01000030">
    <property type="protein sequence ID" value="PHN03603.1"/>
    <property type="molecule type" value="Genomic_DNA"/>
</dbReference>
<keyword evidence="1" id="KW-0472">Membrane</keyword>
<name>A0A2D0N766_FLAN2</name>
<evidence type="ECO:0000313" key="3">
    <source>
        <dbReference type="Proteomes" id="UP000223913"/>
    </source>
</evidence>
<feature type="transmembrane region" description="Helical" evidence="1">
    <location>
        <begin position="119"/>
        <end position="140"/>
    </location>
</feature>
<gene>
    <name evidence="2" type="ORF">CRP01_25420</name>
</gene>
<feature type="transmembrane region" description="Helical" evidence="1">
    <location>
        <begin position="22"/>
        <end position="42"/>
    </location>
</feature>
<keyword evidence="3" id="KW-1185">Reference proteome</keyword>
<feature type="transmembrane region" description="Helical" evidence="1">
    <location>
        <begin position="91"/>
        <end position="113"/>
    </location>
</feature>
<sequence length="165" mass="18135">MEGSCSFFYLSDSQNTMNKNPIGLHILFAFLGLGISLLLLGVGAQFIIEIQRYDTYNDDGDLLAGTAFCIGGIVCLIFSIALILRLDWARIAFQVLLILGGIVWLTFMVFLAADSPRAWAVITGMAAAGVMVVIFGVLFLESAYFQQDLRKGHPPGKDHWDILDQ</sequence>
<keyword evidence="1" id="KW-1133">Transmembrane helix</keyword>
<reference evidence="2 3" key="1">
    <citation type="submission" date="2017-10" db="EMBL/GenBank/DDBJ databases">
        <title>The draft genome sequence of Lewinella nigricans NBRC 102662.</title>
        <authorList>
            <person name="Wang K."/>
        </authorList>
    </citation>
    <scope>NUCLEOTIDE SEQUENCE [LARGE SCALE GENOMIC DNA]</scope>
    <source>
        <strain evidence="2 3">NBRC 102662</strain>
    </source>
</reference>
<proteinExistence type="predicted"/>
<organism evidence="2 3">
    <name type="scientific">Flavilitoribacter nigricans (strain ATCC 23147 / DSM 23189 / NBRC 102662 / NCIMB 1420 / SS-2)</name>
    <name type="common">Lewinella nigricans</name>
    <dbReference type="NCBI Taxonomy" id="1122177"/>
    <lineage>
        <taxon>Bacteria</taxon>
        <taxon>Pseudomonadati</taxon>
        <taxon>Bacteroidota</taxon>
        <taxon>Saprospiria</taxon>
        <taxon>Saprospirales</taxon>
        <taxon>Lewinellaceae</taxon>
        <taxon>Flavilitoribacter</taxon>
    </lineage>
</organism>
<comment type="caution">
    <text evidence="2">The sequence shown here is derived from an EMBL/GenBank/DDBJ whole genome shotgun (WGS) entry which is preliminary data.</text>
</comment>
<dbReference type="AlphaFoldDB" id="A0A2D0N766"/>